<dbReference type="CDD" id="cd00130">
    <property type="entry name" value="PAS"/>
    <property type="match status" value="1"/>
</dbReference>
<dbReference type="PANTHER" id="PTHR43711:SF1">
    <property type="entry name" value="HISTIDINE KINASE 1"/>
    <property type="match status" value="1"/>
</dbReference>
<keyword evidence="11" id="KW-1185">Reference proteome</keyword>
<dbReference type="InterPro" id="IPR050736">
    <property type="entry name" value="Sensor_HK_Regulatory"/>
</dbReference>
<dbReference type="SUPFAM" id="SSF55785">
    <property type="entry name" value="PYP-like sensor domain (PAS domain)"/>
    <property type="match status" value="1"/>
</dbReference>
<accession>A0ABV5MJS5</accession>
<dbReference type="Proteomes" id="UP001589608">
    <property type="component" value="Unassembled WGS sequence"/>
</dbReference>
<evidence type="ECO:0000256" key="5">
    <source>
        <dbReference type="ARBA" id="ARBA00022679"/>
    </source>
</evidence>
<evidence type="ECO:0000256" key="1">
    <source>
        <dbReference type="ARBA" id="ARBA00000085"/>
    </source>
</evidence>
<dbReference type="EMBL" id="JBHMCA010000063">
    <property type="protein sequence ID" value="MFB9449104.1"/>
    <property type="molecule type" value="Genomic_DNA"/>
</dbReference>
<evidence type="ECO:0000259" key="8">
    <source>
        <dbReference type="PROSITE" id="PS50109"/>
    </source>
</evidence>
<evidence type="ECO:0000256" key="7">
    <source>
        <dbReference type="ARBA" id="ARBA00023012"/>
    </source>
</evidence>
<dbReference type="Gene3D" id="3.30.565.10">
    <property type="entry name" value="Histidine kinase-like ATPase, C-terminal domain"/>
    <property type="match status" value="1"/>
</dbReference>
<dbReference type="Gene3D" id="3.30.450.20">
    <property type="entry name" value="PAS domain"/>
    <property type="match status" value="1"/>
</dbReference>
<evidence type="ECO:0000256" key="6">
    <source>
        <dbReference type="ARBA" id="ARBA00022777"/>
    </source>
</evidence>
<keyword evidence="10" id="KW-0067">ATP-binding</keyword>
<evidence type="ECO:0000256" key="2">
    <source>
        <dbReference type="ARBA" id="ARBA00004236"/>
    </source>
</evidence>
<feature type="domain" description="Histidine kinase" evidence="8">
    <location>
        <begin position="460"/>
        <end position="669"/>
    </location>
</feature>
<comment type="caution">
    <text evidence="10">The sequence shown here is derived from an EMBL/GenBank/DDBJ whole genome shotgun (WGS) entry which is preliminary data.</text>
</comment>
<dbReference type="PROSITE" id="PS50112">
    <property type="entry name" value="PAS"/>
    <property type="match status" value="1"/>
</dbReference>
<dbReference type="Gene3D" id="1.10.287.130">
    <property type="match status" value="1"/>
</dbReference>
<dbReference type="Gene3D" id="3.30.450.40">
    <property type="match status" value="2"/>
</dbReference>
<sequence length="669" mass="70152">MTRRNSHVALFGALTGPDGADAALPIDRLLRIAATATRAPITLAVLHEPAGGPLTLLGRHDPAAPAADVTLPQGLLTAVIAAGLPIIVNDTAFDRRYRTAALRGATPAAFAGFPIRDRYEHAIGAVALADRQARAWTTRELDIADQTAQLVSAALPRCSGRRRPGPGGEAFLMALLDTLDTGVAACDADGRLRLFNRALRDMLGAEHGETGPADWASRFVVNDLSGNPVPGEAMPLARALHGEPVRGVEQLVGPRQRHVLVNGLPIVGPDGARLGAVAAVHDISLRRQAERLAECELQVCYALADAEDTATAGAAVLRIVGTAFGWTCGQLWLADDTDDILRCSATWHAEQHDCPEPPPAILGRGDGPAGRAWKTNAAVLEPGDTDRGGSHRTALALPIRDADTTVGVLAFTADTVQEPGDPVVALLSGVAAHLGQFLHRTRAAALRLDLAAARDEYLGLIGHELRSPLTVISTYVELLAADLPADHPGHDDLRSMLDAVERSTGTLRRIIDQLIDLAALDAGQAVVHRVPVDLMAVVRDAAGDIGVDGPAALVVPGDRDRLGQVVAHLVANAVLYSPDGGPVEIAVGRDGPHAVVTVADRGVGVDPDELETVFGRFQRGRNVRHQGYPGAGLGLSLSRTFTEQHGGSLRLDARDGGGTVATLRLPVET</sequence>
<evidence type="ECO:0000313" key="11">
    <source>
        <dbReference type="Proteomes" id="UP001589608"/>
    </source>
</evidence>
<dbReference type="SUPFAM" id="SSF55781">
    <property type="entry name" value="GAF domain-like"/>
    <property type="match status" value="2"/>
</dbReference>
<dbReference type="Pfam" id="PF13185">
    <property type="entry name" value="GAF_2"/>
    <property type="match status" value="2"/>
</dbReference>
<evidence type="ECO:0000313" key="10">
    <source>
        <dbReference type="EMBL" id="MFB9449104.1"/>
    </source>
</evidence>
<dbReference type="Pfam" id="PF08448">
    <property type="entry name" value="PAS_4"/>
    <property type="match status" value="1"/>
</dbReference>
<evidence type="ECO:0000259" key="9">
    <source>
        <dbReference type="PROSITE" id="PS50112"/>
    </source>
</evidence>
<evidence type="ECO:0000256" key="3">
    <source>
        <dbReference type="ARBA" id="ARBA00012438"/>
    </source>
</evidence>
<dbReference type="GO" id="GO:0005524">
    <property type="term" value="F:ATP binding"/>
    <property type="evidence" value="ECO:0007669"/>
    <property type="project" value="UniProtKB-KW"/>
</dbReference>
<keyword evidence="6" id="KW-0418">Kinase</keyword>
<proteinExistence type="predicted"/>
<dbReference type="InterPro" id="IPR003594">
    <property type="entry name" value="HATPase_dom"/>
</dbReference>
<dbReference type="InterPro" id="IPR003661">
    <property type="entry name" value="HisK_dim/P_dom"/>
</dbReference>
<dbReference type="InterPro" id="IPR036097">
    <property type="entry name" value="HisK_dim/P_sf"/>
</dbReference>
<dbReference type="CDD" id="cd00082">
    <property type="entry name" value="HisKA"/>
    <property type="match status" value="1"/>
</dbReference>
<dbReference type="PROSITE" id="PS50109">
    <property type="entry name" value="HIS_KIN"/>
    <property type="match status" value="1"/>
</dbReference>
<feature type="domain" description="PAS" evidence="9">
    <location>
        <begin position="168"/>
        <end position="209"/>
    </location>
</feature>
<dbReference type="InterPro" id="IPR036890">
    <property type="entry name" value="HATPase_C_sf"/>
</dbReference>
<comment type="catalytic activity">
    <reaction evidence="1">
        <text>ATP + protein L-histidine = ADP + protein N-phospho-L-histidine.</text>
        <dbReference type="EC" id="2.7.13.3"/>
    </reaction>
</comment>
<evidence type="ECO:0000256" key="4">
    <source>
        <dbReference type="ARBA" id="ARBA00022553"/>
    </source>
</evidence>
<dbReference type="SMART" id="SM00387">
    <property type="entry name" value="HATPase_c"/>
    <property type="match status" value="1"/>
</dbReference>
<dbReference type="SMART" id="SM00065">
    <property type="entry name" value="GAF"/>
    <property type="match status" value="2"/>
</dbReference>
<organism evidence="10 11">
    <name type="scientific">Dactylosporangium vinaceum</name>
    <dbReference type="NCBI Taxonomy" id="53362"/>
    <lineage>
        <taxon>Bacteria</taxon>
        <taxon>Bacillati</taxon>
        <taxon>Actinomycetota</taxon>
        <taxon>Actinomycetes</taxon>
        <taxon>Micromonosporales</taxon>
        <taxon>Micromonosporaceae</taxon>
        <taxon>Dactylosporangium</taxon>
    </lineage>
</organism>
<name>A0ABV5MJS5_9ACTN</name>
<gene>
    <name evidence="10" type="ORF">ACFFTR_39015</name>
</gene>
<dbReference type="InterPro" id="IPR005467">
    <property type="entry name" value="His_kinase_dom"/>
</dbReference>
<dbReference type="Pfam" id="PF02518">
    <property type="entry name" value="HATPase_c"/>
    <property type="match status" value="1"/>
</dbReference>
<dbReference type="SMART" id="SM00388">
    <property type="entry name" value="HisKA"/>
    <property type="match status" value="1"/>
</dbReference>
<dbReference type="SUPFAM" id="SSF55874">
    <property type="entry name" value="ATPase domain of HSP90 chaperone/DNA topoisomerase II/histidine kinase"/>
    <property type="match status" value="1"/>
</dbReference>
<keyword evidence="10" id="KW-0547">Nucleotide-binding</keyword>
<dbReference type="InterPro" id="IPR004358">
    <property type="entry name" value="Sig_transdc_His_kin-like_C"/>
</dbReference>
<dbReference type="InterPro" id="IPR035965">
    <property type="entry name" value="PAS-like_dom_sf"/>
</dbReference>
<dbReference type="InterPro" id="IPR000014">
    <property type="entry name" value="PAS"/>
</dbReference>
<dbReference type="PRINTS" id="PR00344">
    <property type="entry name" value="BCTRLSENSOR"/>
</dbReference>
<dbReference type="InterPro" id="IPR003018">
    <property type="entry name" value="GAF"/>
</dbReference>
<dbReference type="RefSeq" id="WP_223092779.1">
    <property type="nucleotide sequence ID" value="NZ_CP061913.1"/>
</dbReference>
<keyword evidence="4" id="KW-0597">Phosphoprotein</keyword>
<dbReference type="InterPro" id="IPR013656">
    <property type="entry name" value="PAS_4"/>
</dbReference>
<protein>
    <recommendedName>
        <fullName evidence="3">histidine kinase</fullName>
        <ecNumber evidence="3">2.7.13.3</ecNumber>
    </recommendedName>
</protein>
<dbReference type="Pfam" id="PF00512">
    <property type="entry name" value="HisKA"/>
    <property type="match status" value="1"/>
</dbReference>
<dbReference type="CDD" id="cd00075">
    <property type="entry name" value="HATPase"/>
    <property type="match status" value="1"/>
</dbReference>
<keyword evidence="5" id="KW-0808">Transferase</keyword>
<dbReference type="PANTHER" id="PTHR43711">
    <property type="entry name" value="TWO-COMPONENT HISTIDINE KINASE"/>
    <property type="match status" value="1"/>
</dbReference>
<comment type="subcellular location">
    <subcellularLocation>
        <location evidence="2">Cell membrane</location>
    </subcellularLocation>
</comment>
<dbReference type="SUPFAM" id="SSF47384">
    <property type="entry name" value="Homodimeric domain of signal transducing histidine kinase"/>
    <property type="match status" value="1"/>
</dbReference>
<reference evidence="10 11" key="1">
    <citation type="submission" date="2024-09" db="EMBL/GenBank/DDBJ databases">
        <authorList>
            <person name="Sun Q."/>
            <person name="Mori K."/>
        </authorList>
    </citation>
    <scope>NUCLEOTIDE SEQUENCE [LARGE SCALE GENOMIC DNA]</scope>
    <source>
        <strain evidence="10 11">JCM 3307</strain>
    </source>
</reference>
<dbReference type="InterPro" id="IPR029016">
    <property type="entry name" value="GAF-like_dom_sf"/>
</dbReference>
<dbReference type="NCBIfam" id="TIGR00229">
    <property type="entry name" value="sensory_box"/>
    <property type="match status" value="1"/>
</dbReference>
<dbReference type="EC" id="2.7.13.3" evidence="3"/>
<keyword evidence="7" id="KW-0902">Two-component regulatory system</keyword>